<dbReference type="EMBL" id="JAVXUP010000352">
    <property type="protein sequence ID" value="KAK3030088.1"/>
    <property type="molecule type" value="Genomic_DNA"/>
</dbReference>
<sequence>MSLTRQIDGNNFGSELTRDSSEDEQPRLYALTKAELELLVIRTFQRDVAPMLESLVRRIVNEQFELAQQKVLISMKRISENETSTSEPRNLQLQFLNKISLPVLTGKDIEGEECDSIKLALVDCLTGEVVKFGAEAAAVVEIVILEGEFKDGERDSWTHEDFNDKIVREREGRKSILRGNTYLKLQEGTVSLGRISITHNSDWMKNCKLRIGARVVDNSSGIRIKEAISESFPVKDRRSKLYEKHYPPSLCDEVWRLEMIGKKGAFYKRLSGVRITTVKDFLTLLSINPRRLQDILKAGDRTWKIIIEHARTCLIGKGMYVYYNVPNSQEKTGVLFDVEGVPVGLLKESQWVPLDKLSENEKARFSCFCILSFSRSFDLFQLKKCDSGNRTQHTGWWNPHLSTGKKYYLMTMRVFRCMALSSRCTPPGLIGLSIESDGGGLSYTAGLNGFQ</sequence>
<dbReference type="InterPro" id="IPR012416">
    <property type="entry name" value="CBP60"/>
</dbReference>
<dbReference type="InterPro" id="IPR046831">
    <property type="entry name" value="Calmodulin_bind_N"/>
</dbReference>
<dbReference type="PANTHER" id="PTHR31713:SF14">
    <property type="entry name" value="CALMODULIN-BINDING PROTEIN 60 A"/>
    <property type="match status" value="1"/>
</dbReference>
<feature type="domain" description="Calmodulin binding protein central" evidence="3">
    <location>
        <begin position="250"/>
        <end position="313"/>
    </location>
</feature>
<gene>
    <name evidence="4" type="ORF">RJ639_037636</name>
</gene>
<keyword evidence="5" id="KW-1185">Reference proteome</keyword>
<dbReference type="GO" id="GO:0003700">
    <property type="term" value="F:DNA-binding transcription factor activity"/>
    <property type="evidence" value="ECO:0007669"/>
    <property type="project" value="TreeGrafter"/>
</dbReference>
<accession>A0AA89B845</accession>
<feature type="domain" description="Calmodulin binding protein-like N-terminal" evidence="2">
    <location>
        <begin position="91"/>
        <end position="237"/>
    </location>
</feature>
<dbReference type="InterPro" id="IPR046830">
    <property type="entry name" value="Calmod_bind_M"/>
</dbReference>
<dbReference type="PANTHER" id="PTHR31713">
    <property type="entry name" value="OS02G0177800 PROTEIN"/>
    <property type="match status" value="1"/>
</dbReference>
<evidence type="ECO:0000313" key="5">
    <source>
        <dbReference type="Proteomes" id="UP001188597"/>
    </source>
</evidence>
<dbReference type="Pfam" id="PF07887">
    <property type="entry name" value="Calmodulin_bind"/>
    <property type="match status" value="1"/>
</dbReference>
<organism evidence="4 5">
    <name type="scientific">Escallonia herrerae</name>
    <dbReference type="NCBI Taxonomy" id="1293975"/>
    <lineage>
        <taxon>Eukaryota</taxon>
        <taxon>Viridiplantae</taxon>
        <taxon>Streptophyta</taxon>
        <taxon>Embryophyta</taxon>
        <taxon>Tracheophyta</taxon>
        <taxon>Spermatophyta</taxon>
        <taxon>Magnoliopsida</taxon>
        <taxon>eudicotyledons</taxon>
        <taxon>Gunneridae</taxon>
        <taxon>Pentapetalae</taxon>
        <taxon>asterids</taxon>
        <taxon>campanulids</taxon>
        <taxon>Escalloniales</taxon>
        <taxon>Escalloniaceae</taxon>
        <taxon>Escallonia</taxon>
    </lineage>
</organism>
<feature type="region of interest" description="Disordered" evidence="1">
    <location>
        <begin position="1"/>
        <end position="24"/>
    </location>
</feature>
<dbReference type="AlphaFoldDB" id="A0AA89B845"/>
<comment type="caution">
    <text evidence="4">The sequence shown here is derived from an EMBL/GenBank/DDBJ whole genome shotgun (WGS) entry which is preliminary data.</text>
</comment>
<dbReference type="GO" id="GO:0043565">
    <property type="term" value="F:sequence-specific DNA binding"/>
    <property type="evidence" value="ECO:0007669"/>
    <property type="project" value="TreeGrafter"/>
</dbReference>
<proteinExistence type="predicted"/>
<reference evidence="4" key="1">
    <citation type="submission" date="2022-12" db="EMBL/GenBank/DDBJ databases">
        <title>Draft genome assemblies for two species of Escallonia (Escalloniales).</title>
        <authorList>
            <person name="Chanderbali A."/>
            <person name="Dervinis C."/>
            <person name="Anghel I."/>
            <person name="Soltis D."/>
            <person name="Soltis P."/>
            <person name="Zapata F."/>
        </authorList>
    </citation>
    <scope>NUCLEOTIDE SEQUENCE</scope>
    <source>
        <strain evidence="4">UCBG64.0493</strain>
        <tissue evidence="4">Leaf</tissue>
    </source>
</reference>
<evidence type="ECO:0000313" key="4">
    <source>
        <dbReference type="EMBL" id="KAK3030088.1"/>
    </source>
</evidence>
<name>A0AA89B845_9ASTE</name>
<dbReference type="GO" id="GO:0005634">
    <property type="term" value="C:nucleus"/>
    <property type="evidence" value="ECO:0007669"/>
    <property type="project" value="TreeGrafter"/>
</dbReference>
<dbReference type="GO" id="GO:0005516">
    <property type="term" value="F:calmodulin binding"/>
    <property type="evidence" value="ECO:0007669"/>
    <property type="project" value="InterPro"/>
</dbReference>
<dbReference type="Pfam" id="PF20451">
    <property type="entry name" value="Calmod_bind_M"/>
    <property type="match status" value="1"/>
</dbReference>
<dbReference type="GO" id="GO:0080142">
    <property type="term" value="P:regulation of salicylic acid biosynthetic process"/>
    <property type="evidence" value="ECO:0007669"/>
    <property type="project" value="TreeGrafter"/>
</dbReference>
<evidence type="ECO:0000256" key="1">
    <source>
        <dbReference type="SAM" id="MobiDB-lite"/>
    </source>
</evidence>
<dbReference type="Proteomes" id="UP001188597">
    <property type="component" value="Unassembled WGS sequence"/>
</dbReference>
<evidence type="ECO:0000259" key="3">
    <source>
        <dbReference type="Pfam" id="PF20451"/>
    </source>
</evidence>
<feature type="compositionally biased region" description="Polar residues" evidence="1">
    <location>
        <begin position="1"/>
        <end position="14"/>
    </location>
</feature>
<evidence type="ECO:0000259" key="2">
    <source>
        <dbReference type="Pfam" id="PF07887"/>
    </source>
</evidence>
<protein>
    <submittedName>
        <fullName evidence="4">Uncharacterized protein</fullName>
    </submittedName>
</protein>